<protein>
    <submittedName>
        <fullName evidence="2">ROK family protein</fullName>
    </submittedName>
</protein>
<gene>
    <name evidence="2" type="ORF">PDENDC454_18478</name>
</gene>
<comment type="caution">
    <text evidence="2">The sequence shown here is derived from an EMBL/GenBank/DDBJ whole genome shotgun (WGS) entry which is preliminary data.</text>
</comment>
<dbReference type="InterPro" id="IPR043129">
    <property type="entry name" value="ATPase_NBD"/>
</dbReference>
<reference evidence="2 3" key="1">
    <citation type="journal article" date="2012" name="J. Bacteriol.">
        <title>Genome Sequence of the Pattern-Forming Social Bacterium Paenibacillus dendritiformis C454 Chiral Morphotype.</title>
        <authorList>
            <person name="Sirota-Madi A."/>
            <person name="Olender T."/>
            <person name="Helman Y."/>
            <person name="Brainis I."/>
            <person name="Finkelshtein A."/>
            <person name="Roth D."/>
            <person name="Hagai E."/>
            <person name="Leshkowitz D."/>
            <person name="Brodsky L."/>
            <person name="Galatenko V."/>
            <person name="Nikolaev V."/>
            <person name="Gutnick D.L."/>
            <person name="Lancet D."/>
            <person name="Ben-Jacob E."/>
        </authorList>
    </citation>
    <scope>NUCLEOTIDE SEQUENCE [LARGE SCALE GENOMIC DNA]</scope>
    <source>
        <strain evidence="2 3">C454</strain>
    </source>
</reference>
<evidence type="ECO:0000313" key="3">
    <source>
        <dbReference type="Proteomes" id="UP000003900"/>
    </source>
</evidence>
<dbReference type="Proteomes" id="UP000003900">
    <property type="component" value="Unassembled WGS sequence"/>
</dbReference>
<dbReference type="PATRIC" id="fig|1131935.3.peg.3836"/>
<accession>H3SJG8</accession>
<name>H3SJG8_9BACL</name>
<evidence type="ECO:0000256" key="1">
    <source>
        <dbReference type="ARBA" id="ARBA00006479"/>
    </source>
</evidence>
<keyword evidence="3" id="KW-1185">Reference proteome</keyword>
<dbReference type="Gene3D" id="3.30.420.40">
    <property type="match status" value="2"/>
</dbReference>
<proteinExistence type="inferred from homology"/>
<dbReference type="OrthoDB" id="9795247at2"/>
<dbReference type="STRING" id="1131935.PDENDC454_18478"/>
<organism evidence="2 3">
    <name type="scientific">Paenibacillus dendritiformis C454</name>
    <dbReference type="NCBI Taxonomy" id="1131935"/>
    <lineage>
        <taxon>Bacteria</taxon>
        <taxon>Bacillati</taxon>
        <taxon>Bacillota</taxon>
        <taxon>Bacilli</taxon>
        <taxon>Bacillales</taxon>
        <taxon>Paenibacillaceae</taxon>
        <taxon>Paenibacillus</taxon>
    </lineage>
</organism>
<evidence type="ECO:0000313" key="2">
    <source>
        <dbReference type="EMBL" id="EHQ60810.1"/>
    </source>
</evidence>
<dbReference type="AlphaFoldDB" id="H3SJG8"/>
<dbReference type="PANTHER" id="PTHR18964:SF149">
    <property type="entry name" value="BIFUNCTIONAL UDP-N-ACETYLGLUCOSAMINE 2-EPIMERASE_N-ACETYLMANNOSAMINE KINASE"/>
    <property type="match status" value="1"/>
</dbReference>
<dbReference type="EMBL" id="AHKH01000056">
    <property type="protein sequence ID" value="EHQ60810.1"/>
    <property type="molecule type" value="Genomic_DNA"/>
</dbReference>
<dbReference type="InterPro" id="IPR000600">
    <property type="entry name" value="ROK"/>
</dbReference>
<comment type="similarity">
    <text evidence="1">Belongs to the ROK (NagC/XylR) family.</text>
</comment>
<dbReference type="PANTHER" id="PTHR18964">
    <property type="entry name" value="ROK (REPRESSOR, ORF, KINASE) FAMILY"/>
    <property type="match status" value="1"/>
</dbReference>
<dbReference type="Pfam" id="PF00480">
    <property type="entry name" value="ROK"/>
    <property type="match status" value="1"/>
</dbReference>
<dbReference type="SUPFAM" id="SSF53067">
    <property type="entry name" value="Actin-like ATPase domain"/>
    <property type="match status" value="1"/>
</dbReference>
<dbReference type="RefSeq" id="WP_006678182.1">
    <property type="nucleotide sequence ID" value="NZ_AHKH01000056.1"/>
</dbReference>
<sequence length="275" mass="28984">MKNYVGIDIGGTKMHMMAELENGWAEHTVPTGSGCTLERLREEIGSFLSRLPYRPDGIGIGVVGLVEGHSRIQFSDMRALSGIAAEELVNGAAPVALINDVKAATLSEAAHHPDSDTVAVIMAGTGIAVGVVSGGQLLQGARGWSGELGYMMFPVGERVQKLDELAGGAAILRQAGIGIDIFLRKLEEGDSEAQAVIDRAGFYFGLAFTNVIHLYNPDTIVIGGSTPRFKGYMDAALAAVKAHTLSDHAAVCSIVEAREPKRAVALGARAFISRL</sequence>